<feature type="transmembrane region" description="Helical" evidence="1">
    <location>
        <begin position="34"/>
        <end position="55"/>
    </location>
</feature>
<keyword evidence="3" id="KW-1185">Reference proteome</keyword>
<accession>A0A1S8SZB5</accession>
<gene>
    <name evidence="2" type="ORF">CLPUN_51560</name>
</gene>
<keyword evidence="1" id="KW-0472">Membrane</keyword>
<name>A0A1S8SZB5_9CLOT</name>
<organism evidence="2 3">
    <name type="scientific">Clostridium puniceum</name>
    <dbReference type="NCBI Taxonomy" id="29367"/>
    <lineage>
        <taxon>Bacteria</taxon>
        <taxon>Bacillati</taxon>
        <taxon>Bacillota</taxon>
        <taxon>Clostridia</taxon>
        <taxon>Eubacteriales</taxon>
        <taxon>Clostridiaceae</taxon>
        <taxon>Clostridium</taxon>
    </lineage>
</organism>
<evidence type="ECO:0000313" key="3">
    <source>
        <dbReference type="Proteomes" id="UP000190890"/>
    </source>
</evidence>
<comment type="caution">
    <text evidence="2">The sequence shown here is derived from an EMBL/GenBank/DDBJ whole genome shotgun (WGS) entry which is preliminary data.</text>
</comment>
<evidence type="ECO:0000256" key="1">
    <source>
        <dbReference type="SAM" id="Phobius"/>
    </source>
</evidence>
<sequence length="206" mass="23661">MMPNYQLGAFIVGILGIIISFILLIISVIKHKKILKIISMFLFISFIGITVGYYYETLKDVTNKVNEAEIEAKVAKKVTSGNSDDPLIITEKDFYDDANYYYSEFEVKNNSKIEISKLSFHIIFTYEASSKEGTHDEHIFLLDSVIPPNMIISKTYLWRKSSLERQLGIKNIKLAKIENVICYVNVNGEEKPMKVEELKTMLKTIK</sequence>
<keyword evidence="1" id="KW-0812">Transmembrane</keyword>
<feature type="transmembrane region" description="Helical" evidence="1">
    <location>
        <begin position="6"/>
        <end position="27"/>
    </location>
</feature>
<keyword evidence="1" id="KW-1133">Transmembrane helix</keyword>
<evidence type="ECO:0000313" key="2">
    <source>
        <dbReference type="EMBL" id="OOM70742.1"/>
    </source>
</evidence>
<protein>
    <submittedName>
        <fullName evidence="2">Uncharacterized protein</fullName>
    </submittedName>
</protein>
<dbReference type="AlphaFoldDB" id="A0A1S8SZB5"/>
<proteinExistence type="predicted"/>
<dbReference type="RefSeq" id="WP_077850040.1">
    <property type="nucleotide sequence ID" value="NZ_LZZM01000236.1"/>
</dbReference>
<dbReference type="Proteomes" id="UP000190890">
    <property type="component" value="Unassembled WGS sequence"/>
</dbReference>
<dbReference type="EMBL" id="LZZM01000236">
    <property type="protein sequence ID" value="OOM70742.1"/>
    <property type="molecule type" value="Genomic_DNA"/>
</dbReference>
<dbReference type="STRING" id="29367.CLPUN_51560"/>
<dbReference type="OrthoDB" id="9979350at2"/>
<reference evidence="2 3" key="1">
    <citation type="submission" date="2016-05" db="EMBL/GenBank/DDBJ databases">
        <title>Microbial solvent formation.</title>
        <authorList>
            <person name="Poehlein A."/>
            <person name="Montoya Solano J.D."/>
            <person name="Flitsch S."/>
            <person name="Krabben P."/>
            <person name="Duerre P."/>
            <person name="Daniel R."/>
        </authorList>
    </citation>
    <scope>NUCLEOTIDE SEQUENCE [LARGE SCALE GENOMIC DNA]</scope>
    <source>
        <strain evidence="2 3">DSM 2619</strain>
    </source>
</reference>